<keyword evidence="3" id="KW-1003">Cell membrane</keyword>
<name>A0A917U997_9ACTN</name>
<dbReference type="PANTHER" id="PTHR37461:SF1">
    <property type="entry name" value="ANTI-SIGMA-K FACTOR RSKA"/>
    <property type="match status" value="1"/>
</dbReference>
<keyword evidence="4 11" id="KW-0812">Transmembrane</keyword>
<reference evidence="14" key="1">
    <citation type="journal article" date="2014" name="Int. J. Syst. Evol. Microbiol.">
        <title>Complete genome sequence of Corynebacterium casei LMG S-19264T (=DSM 44701T), isolated from a smear-ripened cheese.</title>
        <authorList>
            <consortium name="US DOE Joint Genome Institute (JGI-PGF)"/>
            <person name="Walter F."/>
            <person name="Albersmeier A."/>
            <person name="Kalinowski J."/>
            <person name="Ruckert C."/>
        </authorList>
    </citation>
    <scope>NUCLEOTIDE SEQUENCE</scope>
    <source>
        <strain evidence="14">JCM 19831</strain>
    </source>
</reference>
<evidence type="ECO:0000313" key="14">
    <source>
        <dbReference type="EMBL" id="GGM64117.1"/>
    </source>
</evidence>
<gene>
    <name evidence="14" type="ORF">GCM10007977_077020</name>
</gene>
<dbReference type="Gene3D" id="1.10.10.1320">
    <property type="entry name" value="Anti-sigma factor, zinc-finger domain"/>
    <property type="match status" value="1"/>
</dbReference>
<accession>A0A917U997</accession>
<dbReference type="Pfam" id="PF22618">
    <property type="entry name" value="RskA_N"/>
    <property type="match status" value="1"/>
</dbReference>
<evidence type="ECO:0000256" key="4">
    <source>
        <dbReference type="ARBA" id="ARBA00022692"/>
    </source>
</evidence>
<dbReference type="InterPro" id="IPR051474">
    <property type="entry name" value="Anti-sigma-K/W_factor"/>
</dbReference>
<evidence type="ECO:0000259" key="12">
    <source>
        <dbReference type="Pfam" id="PF10099"/>
    </source>
</evidence>
<sequence length="240" mass="25389">MPETVDIHALAGAYALDAVDDIERAAFDRHLRGCASCAAEVVELRETAAWLTHPVAETPPPRLRDNVLAQIAVTPQARPGAAPTSRSRATAGFVRRWAVASVAAAVVATGVGFGTWALSQQRVSDMRVQNAQVDAVLAAADARLITKEMAGGRVTMVLSPSRNAAVAVLEDMRKPDDGKAYQLWMINSSSGAKPVGLSSLGSGRFYIDKLEPQFGITVEPERGSDTPTMTAIVGTLDLPL</sequence>
<evidence type="ECO:0000256" key="10">
    <source>
        <dbReference type="ARBA" id="ARBA00030803"/>
    </source>
</evidence>
<dbReference type="GO" id="GO:0005886">
    <property type="term" value="C:plasma membrane"/>
    <property type="evidence" value="ECO:0007669"/>
    <property type="project" value="UniProtKB-SubCell"/>
</dbReference>
<evidence type="ECO:0000256" key="3">
    <source>
        <dbReference type="ARBA" id="ARBA00022475"/>
    </source>
</evidence>
<keyword evidence="7 11" id="KW-0472">Membrane</keyword>
<evidence type="ECO:0000256" key="2">
    <source>
        <dbReference type="ARBA" id="ARBA00004236"/>
    </source>
</evidence>
<comment type="subcellular location">
    <subcellularLocation>
        <location evidence="2">Cell membrane</location>
    </subcellularLocation>
    <subcellularLocation>
        <location evidence="1">Membrane</location>
        <topology evidence="1">Single-pass membrane protein</topology>
    </subcellularLocation>
</comment>
<reference evidence="14" key="2">
    <citation type="submission" date="2020-09" db="EMBL/GenBank/DDBJ databases">
        <authorList>
            <person name="Sun Q."/>
            <person name="Ohkuma M."/>
        </authorList>
    </citation>
    <scope>NUCLEOTIDE SEQUENCE</scope>
    <source>
        <strain evidence="14">JCM 19831</strain>
    </source>
</reference>
<dbReference type="GO" id="GO:0016989">
    <property type="term" value="F:sigma factor antagonist activity"/>
    <property type="evidence" value="ECO:0007669"/>
    <property type="project" value="TreeGrafter"/>
</dbReference>
<feature type="transmembrane region" description="Helical" evidence="11">
    <location>
        <begin position="97"/>
        <end position="118"/>
    </location>
</feature>
<dbReference type="EMBL" id="BMPI01000049">
    <property type="protein sequence ID" value="GGM64117.1"/>
    <property type="molecule type" value="Genomic_DNA"/>
</dbReference>
<protein>
    <recommendedName>
        <fullName evidence="10">Regulator of SigK</fullName>
    </recommendedName>
    <alternativeName>
        <fullName evidence="9">Sigma-K anti-sigma factor RskA</fullName>
    </alternativeName>
</protein>
<dbReference type="AlphaFoldDB" id="A0A917U997"/>
<evidence type="ECO:0000256" key="6">
    <source>
        <dbReference type="ARBA" id="ARBA00023015"/>
    </source>
</evidence>
<evidence type="ECO:0000256" key="7">
    <source>
        <dbReference type="ARBA" id="ARBA00023136"/>
    </source>
</evidence>
<feature type="domain" description="Anti-sigma-K factor RskA N-terminal" evidence="13">
    <location>
        <begin position="8"/>
        <end position="49"/>
    </location>
</feature>
<evidence type="ECO:0000256" key="1">
    <source>
        <dbReference type="ARBA" id="ARBA00004167"/>
    </source>
</evidence>
<evidence type="ECO:0000256" key="8">
    <source>
        <dbReference type="ARBA" id="ARBA00023163"/>
    </source>
</evidence>
<dbReference type="InterPro" id="IPR041916">
    <property type="entry name" value="Anti_sigma_zinc_sf"/>
</dbReference>
<proteinExistence type="predicted"/>
<dbReference type="Proteomes" id="UP000642070">
    <property type="component" value="Unassembled WGS sequence"/>
</dbReference>
<dbReference type="InterPro" id="IPR053877">
    <property type="entry name" value="RskA_N"/>
</dbReference>
<comment type="caution">
    <text evidence="14">The sequence shown here is derived from an EMBL/GenBank/DDBJ whole genome shotgun (WGS) entry which is preliminary data.</text>
</comment>
<evidence type="ECO:0000259" key="13">
    <source>
        <dbReference type="Pfam" id="PF22618"/>
    </source>
</evidence>
<keyword evidence="8" id="KW-0804">Transcription</keyword>
<keyword evidence="5 11" id="KW-1133">Transmembrane helix</keyword>
<dbReference type="PANTHER" id="PTHR37461">
    <property type="entry name" value="ANTI-SIGMA-K FACTOR RSKA"/>
    <property type="match status" value="1"/>
</dbReference>
<evidence type="ECO:0000256" key="9">
    <source>
        <dbReference type="ARBA" id="ARBA00029829"/>
    </source>
</evidence>
<organism evidence="14 15">
    <name type="scientific">Dactylosporangium sucinum</name>
    <dbReference type="NCBI Taxonomy" id="1424081"/>
    <lineage>
        <taxon>Bacteria</taxon>
        <taxon>Bacillati</taxon>
        <taxon>Actinomycetota</taxon>
        <taxon>Actinomycetes</taxon>
        <taxon>Micromonosporales</taxon>
        <taxon>Micromonosporaceae</taxon>
        <taxon>Dactylosporangium</taxon>
    </lineage>
</organism>
<dbReference type="GO" id="GO:0006417">
    <property type="term" value="P:regulation of translation"/>
    <property type="evidence" value="ECO:0007669"/>
    <property type="project" value="TreeGrafter"/>
</dbReference>
<evidence type="ECO:0000256" key="5">
    <source>
        <dbReference type="ARBA" id="ARBA00022989"/>
    </source>
</evidence>
<dbReference type="RefSeq" id="WP_190254976.1">
    <property type="nucleotide sequence ID" value="NZ_JBHMED010000063.1"/>
</dbReference>
<evidence type="ECO:0000313" key="15">
    <source>
        <dbReference type="Proteomes" id="UP000642070"/>
    </source>
</evidence>
<keyword evidence="6" id="KW-0805">Transcription regulation</keyword>
<dbReference type="Pfam" id="PF10099">
    <property type="entry name" value="RskA_C"/>
    <property type="match status" value="1"/>
</dbReference>
<keyword evidence="15" id="KW-1185">Reference proteome</keyword>
<dbReference type="InterPro" id="IPR018764">
    <property type="entry name" value="RskA_C"/>
</dbReference>
<evidence type="ECO:0000256" key="11">
    <source>
        <dbReference type="SAM" id="Phobius"/>
    </source>
</evidence>
<feature type="domain" description="Anti-sigma K factor RskA C-terminal" evidence="12">
    <location>
        <begin position="100"/>
        <end position="228"/>
    </location>
</feature>